<evidence type="ECO:0000313" key="3">
    <source>
        <dbReference type="Proteomes" id="UP000682811"/>
    </source>
</evidence>
<dbReference type="PANTHER" id="PTHR21310:SF15">
    <property type="entry name" value="AMINOGLYCOSIDE PHOSPHOTRANSFERASE DOMAIN-CONTAINING PROTEIN"/>
    <property type="match status" value="1"/>
</dbReference>
<protein>
    <recommendedName>
        <fullName evidence="1">Aminoglycoside phosphotransferase domain-containing protein</fullName>
    </recommendedName>
</protein>
<evidence type="ECO:0000259" key="1">
    <source>
        <dbReference type="Pfam" id="PF01636"/>
    </source>
</evidence>
<dbReference type="Gene3D" id="3.90.1200.10">
    <property type="match status" value="1"/>
</dbReference>
<dbReference type="AlphaFoldDB" id="A0A920CRN1"/>
<dbReference type="Proteomes" id="UP000682811">
    <property type="component" value="Unassembled WGS sequence"/>
</dbReference>
<comment type="caution">
    <text evidence="2">The sequence shown here is derived from an EMBL/GenBank/DDBJ whole genome shotgun (WGS) entry which is preliminary data.</text>
</comment>
<feature type="domain" description="Aminoglycoside phosphotransferase" evidence="1">
    <location>
        <begin position="36"/>
        <end position="281"/>
    </location>
</feature>
<evidence type="ECO:0000313" key="2">
    <source>
        <dbReference type="EMBL" id="GIO48430.1"/>
    </source>
</evidence>
<accession>A0A920CRN1</accession>
<reference evidence="2 3" key="1">
    <citation type="submission" date="2021-03" db="EMBL/GenBank/DDBJ databases">
        <title>Antimicrobial resistance genes in bacteria isolated from Japanese honey, and their potential for conferring macrolide and lincosamide resistance in the American foulbrood pathogen Paenibacillus larvae.</title>
        <authorList>
            <person name="Okamoto M."/>
            <person name="Kumagai M."/>
            <person name="Kanamori H."/>
            <person name="Takamatsu D."/>
        </authorList>
    </citation>
    <scope>NUCLEOTIDE SEQUENCE [LARGE SCALE GENOMIC DNA]</scope>
    <source>
        <strain evidence="2 3">J34TS1</strain>
    </source>
</reference>
<dbReference type="InterPro" id="IPR051678">
    <property type="entry name" value="AGP_Transferase"/>
</dbReference>
<dbReference type="Pfam" id="PF01636">
    <property type="entry name" value="APH"/>
    <property type="match status" value="1"/>
</dbReference>
<name>A0A920CRN1_9BACL</name>
<organism evidence="2 3">
    <name type="scientific">Paenibacillus azoreducens</name>
    <dbReference type="NCBI Taxonomy" id="116718"/>
    <lineage>
        <taxon>Bacteria</taxon>
        <taxon>Bacillati</taxon>
        <taxon>Bacillota</taxon>
        <taxon>Bacilli</taxon>
        <taxon>Bacillales</taxon>
        <taxon>Paenibacillaceae</taxon>
        <taxon>Paenibacillus</taxon>
    </lineage>
</organism>
<dbReference type="SUPFAM" id="SSF56112">
    <property type="entry name" value="Protein kinase-like (PK-like)"/>
    <property type="match status" value="1"/>
</dbReference>
<dbReference type="InterPro" id="IPR011009">
    <property type="entry name" value="Kinase-like_dom_sf"/>
</dbReference>
<dbReference type="EMBL" id="BORT01000013">
    <property type="protein sequence ID" value="GIO48430.1"/>
    <property type="molecule type" value="Genomic_DNA"/>
</dbReference>
<sequence length="333" mass="38781">MDLQLTEKLVSEWAKKNSQLLGLKGANIEAKYIWNPGGFVNQSYRLSDGDMFLHVKFAREDRAACLKQWAGISGYLTENYNAPRLVHEVTEPVVPGFHYGLVFEYLNGKPLSPDSNPEPVVDKVLHLLKQLHRDEQIRHVIADGEAHTYSEAFAEEYITRFEEDLETIRSGMHMLDFVEDRTLDWFDAEIESLRETVREMACFQNQAIDIVHNDLNWQNILVNDEYHFWIIDWDDLSVSGDAAMDYSVFLWPLYGTKEWPAYKEQLIRLAGEETFERMELYFRAKLLDDVIDVLADYVEAESMPDVKEAAQKRAKEIHLRAYPEYIRRYGGKG</sequence>
<gene>
    <name evidence="2" type="ORF">J34TS1_31950</name>
</gene>
<dbReference type="PANTHER" id="PTHR21310">
    <property type="entry name" value="AMINOGLYCOSIDE PHOSPHOTRANSFERASE-RELATED-RELATED"/>
    <property type="match status" value="1"/>
</dbReference>
<dbReference type="InterPro" id="IPR002575">
    <property type="entry name" value="Aminoglycoside_PTrfase"/>
</dbReference>
<keyword evidence="3" id="KW-1185">Reference proteome</keyword>
<proteinExistence type="predicted"/>
<dbReference type="RefSeq" id="WP_212979085.1">
    <property type="nucleotide sequence ID" value="NZ_AP025343.1"/>
</dbReference>